<dbReference type="SUPFAM" id="SSF52058">
    <property type="entry name" value="L domain-like"/>
    <property type="match status" value="1"/>
</dbReference>
<dbReference type="GO" id="GO:0005886">
    <property type="term" value="C:plasma membrane"/>
    <property type="evidence" value="ECO:0007669"/>
    <property type="project" value="TreeGrafter"/>
</dbReference>
<dbReference type="KEGG" id="pmrn:116938800"/>
<reference evidence="8" key="1">
    <citation type="submission" date="2025-08" db="UniProtKB">
        <authorList>
            <consortium name="RefSeq"/>
        </authorList>
    </citation>
    <scope>IDENTIFICATION</scope>
    <source>
        <tissue evidence="8">Sperm</tissue>
    </source>
</reference>
<evidence type="ECO:0000256" key="4">
    <source>
        <dbReference type="SAM" id="Phobius"/>
    </source>
</evidence>
<keyword evidence="4" id="KW-0472">Membrane</keyword>
<gene>
    <name evidence="8" type="primary">LOC116938800</name>
</gene>
<dbReference type="InterPro" id="IPR001611">
    <property type="entry name" value="Leu-rich_rpt"/>
</dbReference>
<keyword evidence="7" id="KW-1185">Reference proteome</keyword>
<feature type="signal peptide" evidence="5">
    <location>
        <begin position="1"/>
        <end position="27"/>
    </location>
</feature>
<dbReference type="PANTHER" id="PTHR24369">
    <property type="entry name" value="ANTIGEN BSP, PUTATIVE-RELATED"/>
    <property type="match status" value="1"/>
</dbReference>
<name>A0AAJ7SPV3_PETMA</name>
<keyword evidence="1" id="KW-0433">Leucine-rich repeat</keyword>
<keyword evidence="3" id="KW-0677">Repeat</keyword>
<dbReference type="InterPro" id="IPR032675">
    <property type="entry name" value="LRR_dom_sf"/>
</dbReference>
<evidence type="ECO:0000256" key="2">
    <source>
        <dbReference type="ARBA" id="ARBA00022729"/>
    </source>
</evidence>
<dbReference type="Pfam" id="PF01462">
    <property type="entry name" value="LRRNT"/>
    <property type="match status" value="1"/>
</dbReference>
<dbReference type="InterPro" id="IPR000372">
    <property type="entry name" value="LRRNT"/>
</dbReference>
<keyword evidence="4" id="KW-1133">Transmembrane helix</keyword>
<organism evidence="7 8">
    <name type="scientific">Petromyzon marinus</name>
    <name type="common">Sea lamprey</name>
    <dbReference type="NCBI Taxonomy" id="7757"/>
    <lineage>
        <taxon>Eukaryota</taxon>
        <taxon>Metazoa</taxon>
        <taxon>Chordata</taxon>
        <taxon>Craniata</taxon>
        <taxon>Vertebrata</taxon>
        <taxon>Cyclostomata</taxon>
        <taxon>Hyperoartia</taxon>
        <taxon>Petromyzontiformes</taxon>
        <taxon>Petromyzontidae</taxon>
        <taxon>Petromyzon</taxon>
    </lineage>
</organism>
<evidence type="ECO:0000256" key="3">
    <source>
        <dbReference type="ARBA" id="ARBA00022737"/>
    </source>
</evidence>
<proteinExistence type="predicted"/>
<feature type="transmembrane region" description="Helical" evidence="4">
    <location>
        <begin position="199"/>
        <end position="220"/>
    </location>
</feature>
<evidence type="ECO:0000256" key="1">
    <source>
        <dbReference type="ARBA" id="ARBA00022614"/>
    </source>
</evidence>
<dbReference type="RefSeq" id="XP_032802337.1">
    <property type="nucleotide sequence ID" value="XM_032946446.1"/>
</dbReference>
<keyword evidence="4" id="KW-0812">Transmembrane</keyword>
<keyword evidence="2 5" id="KW-0732">Signal</keyword>
<dbReference type="SMART" id="SM00013">
    <property type="entry name" value="LRRNT"/>
    <property type="match status" value="1"/>
</dbReference>
<dbReference type="AlphaFoldDB" id="A0AAJ7SPV3"/>
<evidence type="ECO:0000256" key="5">
    <source>
        <dbReference type="SAM" id="SignalP"/>
    </source>
</evidence>
<evidence type="ECO:0000313" key="7">
    <source>
        <dbReference type="Proteomes" id="UP001318040"/>
    </source>
</evidence>
<dbReference type="InterPro" id="IPR050541">
    <property type="entry name" value="LRR_TM_domain-containing"/>
</dbReference>
<dbReference type="Proteomes" id="UP001318040">
    <property type="component" value="Chromosome 4"/>
</dbReference>
<dbReference type="PANTHER" id="PTHR24369:SF211">
    <property type="entry name" value="LEUCINE-RICH REPEAT-CONTAINING PROTEIN 15-LIKE"/>
    <property type="match status" value="1"/>
</dbReference>
<feature type="chain" id="PRO_5042605113" evidence="5">
    <location>
        <begin position="28"/>
        <end position="255"/>
    </location>
</feature>
<evidence type="ECO:0000259" key="6">
    <source>
        <dbReference type="SMART" id="SM00013"/>
    </source>
</evidence>
<sequence>MLRLTAWSSLAWRGCLLLWTLCCPLRGSPPCPGACNCTLGANAQRTVSCSHAGLSHVPDDLPADTAVLLLDGNRIGALPAGLFQGLGQLREMNLSGNVIQSVSAAAFPEGITFLDLSANRLLSLPRELKQLKARVRLDGNPLHCGCQLQELFAVLDVDARTANGVLCATAVVDSARGRPFFEVMEKMNFCNMPRKTTDVAMLVTMFGWFTMVVTYIAYYVRTNQEDARRHIEYLKSLPSAQFRAASEGDTHSTML</sequence>
<protein>
    <submittedName>
        <fullName evidence="8">Leucine-rich repeat-containing protein 3-like</fullName>
    </submittedName>
</protein>
<dbReference type="Gene3D" id="3.80.10.10">
    <property type="entry name" value="Ribonuclease Inhibitor"/>
    <property type="match status" value="1"/>
</dbReference>
<dbReference type="Pfam" id="PF13855">
    <property type="entry name" value="LRR_8"/>
    <property type="match status" value="1"/>
</dbReference>
<accession>A0AAJ7SPV3</accession>
<feature type="domain" description="LRRNT" evidence="6">
    <location>
        <begin position="30"/>
        <end position="67"/>
    </location>
</feature>
<evidence type="ECO:0000313" key="8">
    <source>
        <dbReference type="RefSeq" id="XP_032802337.1"/>
    </source>
</evidence>